<evidence type="ECO:0000313" key="11">
    <source>
        <dbReference type="EMBL" id="SVC53407.1"/>
    </source>
</evidence>
<feature type="domain" description="Uroporphyrinogen decarboxylase (URO-D)" evidence="10">
    <location>
        <begin position="23"/>
        <end position="32"/>
    </location>
</feature>
<dbReference type="Pfam" id="PF01208">
    <property type="entry name" value="URO-D"/>
    <property type="match status" value="1"/>
</dbReference>
<comment type="pathway">
    <text evidence="2">Porphyrin-containing compound metabolism; protoporphyrin-IX biosynthesis; coproporphyrinogen-III from 5-aminolevulinate: step 4/4.</text>
</comment>
<evidence type="ECO:0000256" key="2">
    <source>
        <dbReference type="ARBA" id="ARBA00004804"/>
    </source>
</evidence>
<sequence>MSTSEAGSPFLNACRGKPVPHTPVWIMRQAGRYLPEYRKIRAEVDFLTLTKTPELAAEVTLQPVRRFGMDAAILFSDIMTPVEGMGVALEFNPGPVIQTPIRSLTQVDRLRIPNPEEGVPFVLETVRILSQELPSSAPLIGFSGAPFTLFCYLVQGQGSKTFAEAKGFLFAEPEASHRLLKKLSETMARYLEAQARAGAKALMIFDSWAGLLGPEHYAEFAFPAVKRMIETLRPLDVPLIYFPNQGATLLEIVRDSGADVVGVDWRLPLSRARAILGEKVAVQGNLDPAALFAPRDELGRQVDGILEEAGTAPGHIFNLGHGIERATDPDAVAFLVDRVHETSKVRRNL</sequence>
<reference evidence="11" key="1">
    <citation type="submission" date="2018-05" db="EMBL/GenBank/DDBJ databases">
        <authorList>
            <person name="Lanie J.A."/>
            <person name="Ng W.-L."/>
            <person name="Kazmierczak K.M."/>
            <person name="Andrzejewski T.M."/>
            <person name="Davidsen T.M."/>
            <person name="Wayne K.J."/>
            <person name="Tettelin H."/>
            <person name="Glass J.I."/>
            <person name="Rusch D."/>
            <person name="Podicherti R."/>
            <person name="Tsui H.-C.T."/>
            <person name="Winkler M.E."/>
        </authorList>
    </citation>
    <scope>NUCLEOTIDE SEQUENCE</scope>
</reference>
<dbReference type="AlphaFoldDB" id="A0A382MZY5"/>
<evidence type="ECO:0000256" key="7">
    <source>
        <dbReference type="ARBA" id="ARBA00022793"/>
    </source>
</evidence>
<dbReference type="GO" id="GO:0006782">
    <property type="term" value="P:protoporphyrinogen IX biosynthetic process"/>
    <property type="evidence" value="ECO:0007669"/>
    <property type="project" value="UniProtKB-UniPathway"/>
</dbReference>
<dbReference type="InterPro" id="IPR006361">
    <property type="entry name" value="Uroporphyrinogen_deCO2ase_HemE"/>
</dbReference>
<dbReference type="Gene3D" id="3.20.20.210">
    <property type="match status" value="1"/>
</dbReference>
<dbReference type="EC" id="4.1.1.37" evidence="5"/>
<keyword evidence="7" id="KW-0210">Decarboxylase</keyword>
<evidence type="ECO:0000256" key="4">
    <source>
        <dbReference type="ARBA" id="ARBA00011738"/>
    </source>
</evidence>
<dbReference type="PANTHER" id="PTHR21091:SF169">
    <property type="entry name" value="UROPORPHYRINOGEN DECARBOXYLASE"/>
    <property type="match status" value="1"/>
</dbReference>
<evidence type="ECO:0000256" key="5">
    <source>
        <dbReference type="ARBA" id="ARBA00012288"/>
    </source>
</evidence>
<proteinExistence type="inferred from homology"/>
<evidence type="ECO:0000256" key="9">
    <source>
        <dbReference type="ARBA" id="ARBA00023244"/>
    </source>
</evidence>
<evidence type="ECO:0000259" key="10">
    <source>
        <dbReference type="PROSITE" id="PS00906"/>
    </source>
</evidence>
<dbReference type="GO" id="GO:0004853">
    <property type="term" value="F:uroporphyrinogen decarboxylase activity"/>
    <property type="evidence" value="ECO:0007669"/>
    <property type="project" value="UniProtKB-EC"/>
</dbReference>
<name>A0A382MZY5_9ZZZZ</name>
<organism evidence="11">
    <name type="scientific">marine metagenome</name>
    <dbReference type="NCBI Taxonomy" id="408172"/>
    <lineage>
        <taxon>unclassified sequences</taxon>
        <taxon>metagenomes</taxon>
        <taxon>ecological metagenomes</taxon>
    </lineage>
</organism>
<protein>
    <recommendedName>
        <fullName evidence="5">uroporphyrinogen decarboxylase</fullName>
        <ecNumber evidence="5">4.1.1.37</ecNumber>
    </recommendedName>
</protein>
<dbReference type="HAMAP" id="MF_00218">
    <property type="entry name" value="URO_D"/>
    <property type="match status" value="1"/>
</dbReference>
<accession>A0A382MZY5</accession>
<evidence type="ECO:0000256" key="6">
    <source>
        <dbReference type="ARBA" id="ARBA00022490"/>
    </source>
</evidence>
<dbReference type="FunFam" id="3.20.20.210:FF:000008">
    <property type="entry name" value="Uroporphyrinogen decarboxylase"/>
    <property type="match status" value="1"/>
</dbReference>
<evidence type="ECO:0000256" key="3">
    <source>
        <dbReference type="ARBA" id="ARBA00009935"/>
    </source>
</evidence>
<dbReference type="NCBIfam" id="TIGR01464">
    <property type="entry name" value="hemE"/>
    <property type="match status" value="1"/>
</dbReference>
<comment type="similarity">
    <text evidence="3">Belongs to the uroporphyrinogen decarboxylase family.</text>
</comment>
<dbReference type="CDD" id="cd00717">
    <property type="entry name" value="URO-D"/>
    <property type="match status" value="1"/>
</dbReference>
<keyword evidence="9" id="KW-0627">Porphyrin biosynthesis</keyword>
<dbReference type="InterPro" id="IPR000257">
    <property type="entry name" value="Uroporphyrinogen_deCOase"/>
</dbReference>
<dbReference type="EMBL" id="UINC01096485">
    <property type="protein sequence ID" value="SVC53407.1"/>
    <property type="molecule type" value="Genomic_DNA"/>
</dbReference>
<dbReference type="PANTHER" id="PTHR21091">
    <property type="entry name" value="METHYLTETRAHYDROFOLATE:HOMOCYSTEINE METHYLTRANSFERASE RELATED"/>
    <property type="match status" value="1"/>
</dbReference>
<comment type="subcellular location">
    <subcellularLocation>
        <location evidence="1">Cytoplasm</location>
        <location evidence="1">Cytosol</location>
    </subcellularLocation>
</comment>
<evidence type="ECO:0000256" key="8">
    <source>
        <dbReference type="ARBA" id="ARBA00023239"/>
    </source>
</evidence>
<dbReference type="GO" id="GO:0005829">
    <property type="term" value="C:cytosol"/>
    <property type="evidence" value="ECO:0007669"/>
    <property type="project" value="UniProtKB-SubCell"/>
</dbReference>
<dbReference type="InterPro" id="IPR038071">
    <property type="entry name" value="UROD/MetE-like_sf"/>
</dbReference>
<gene>
    <name evidence="11" type="ORF">METZ01_LOCUS306261</name>
</gene>
<keyword evidence="8" id="KW-0456">Lyase</keyword>
<dbReference type="PROSITE" id="PS00906">
    <property type="entry name" value="UROD_1"/>
    <property type="match status" value="1"/>
</dbReference>
<keyword evidence="6" id="KW-0963">Cytoplasm</keyword>
<dbReference type="UniPathway" id="UPA00251">
    <property type="reaction ID" value="UER00321"/>
</dbReference>
<evidence type="ECO:0000256" key="1">
    <source>
        <dbReference type="ARBA" id="ARBA00004514"/>
    </source>
</evidence>
<comment type="subunit">
    <text evidence="4">Homodimer.</text>
</comment>
<dbReference type="SUPFAM" id="SSF51726">
    <property type="entry name" value="UROD/MetE-like"/>
    <property type="match status" value="1"/>
</dbReference>